<dbReference type="InterPro" id="IPR010995">
    <property type="entry name" value="DNA_repair_Rad51/TF_NusA_a-hlx"/>
</dbReference>
<accession>A0AAV3SNE1</accession>
<proteinExistence type="predicted"/>
<dbReference type="Proteomes" id="UP001567571">
    <property type="component" value="Unassembled WGS sequence"/>
</dbReference>
<feature type="compositionally biased region" description="Acidic residues" evidence="1">
    <location>
        <begin position="102"/>
        <end position="114"/>
    </location>
</feature>
<dbReference type="Proteomes" id="UP001501425">
    <property type="component" value="Unassembled WGS sequence"/>
</dbReference>
<sequence length="232" mass="23846">MDDEAADRESEELVDLKWVGPATERVLSDADLTAAAIREKGVSYRALVDAGVNPGVAAKIRREHSLSWSFEAGDGLDRRSAQVRGLGSEEAAWVAASAGDWASDDSEPDDDAGDGADSTTGDWETAGDWPSVGGAADAPPSDDDAPDDAAAADGSGDPVAAEAAWRTRSAPTPLSTLSAVADDGDAVDLLADAGISSVRSLAAADPDRVADVLALDADRVNRWHAAARDAQH</sequence>
<dbReference type="Pfam" id="PF24158">
    <property type="entry name" value="DUF7409"/>
    <property type="match status" value="1"/>
</dbReference>
<feature type="compositionally biased region" description="Low complexity" evidence="1">
    <location>
        <begin position="148"/>
        <end position="161"/>
    </location>
</feature>
<dbReference type="EMBL" id="JBEDNW010000001">
    <property type="protein sequence ID" value="MEZ3166060.1"/>
    <property type="molecule type" value="Genomic_DNA"/>
</dbReference>
<evidence type="ECO:0000313" key="5">
    <source>
        <dbReference type="Proteomes" id="UP001501425"/>
    </source>
</evidence>
<gene>
    <name evidence="4" type="ORF">ABNG02_01815</name>
    <name evidence="3" type="ORF">GCM10008994_02270</name>
</gene>
<dbReference type="RefSeq" id="WP_343775808.1">
    <property type="nucleotide sequence ID" value="NZ_BAAADQ010000001.1"/>
</dbReference>
<dbReference type="InterPro" id="IPR055832">
    <property type="entry name" value="DUF7409"/>
</dbReference>
<name>A0AAV3SNE1_9EURY</name>
<evidence type="ECO:0000313" key="4">
    <source>
        <dbReference type="EMBL" id="MEZ3166060.1"/>
    </source>
</evidence>
<dbReference type="AlphaFoldDB" id="A0AAV3SNE1"/>
<feature type="compositionally biased region" description="Low complexity" evidence="1">
    <location>
        <begin position="88"/>
        <end position="101"/>
    </location>
</feature>
<reference evidence="3" key="1">
    <citation type="journal article" date="2014" name="Int. J. Syst. Evol. Microbiol.">
        <title>Complete genome sequence of Corynebacterium casei LMG S-19264T (=DSM 44701T), isolated from a smear-ripened cheese.</title>
        <authorList>
            <consortium name="US DOE Joint Genome Institute (JGI-PGF)"/>
            <person name="Walter F."/>
            <person name="Albersmeier A."/>
            <person name="Kalinowski J."/>
            <person name="Ruckert C."/>
        </authorList>
    </citation>
    <scope>NUCLEOTIDE SEQUENCE</scope>
    <source>
        <strain evidence="3">JCM 14265</strain>
    </source>
</reference>
<evidence type="ECO:0000256" key="1">
    <source>
        <dbReference type="SAM" id="MobiDB-lite"/>
    </source>
</evidence>
<feature type="domain" description="DUF7409" evidence="2">
    <location>
        <begin position="16"/>
        <end position="62"/>
    </location>
</feature>
<dbReference type="SUPFAM" id="SSF47794">
    <property type="entry name" value="Rad51 N-terminal domain-like"/>
    <property type="match status" value="1"/>
</dbReference>
<protein>
    <submittedName>
        <fullName evidence="4">Helix-hairpin-helix domain-containing protein</fullName>
    </submittedName>
</protein>
<evidence type="ECO:0000313" key="3">
    <source>
        <dbReference type="EMBL" id="GAA0531212.1"/>
    </source>
</evidence>
<evidence type="ECO:0000313" key="6">
    <source>
        <dbReference type="Proteomes" id="UP001567571"/>
    </source>
</evidence>
<dbReference type="GO" id="GO:0000166">
    <property type="term" value="F:nucleotide binding"/>
    <property type="evidence" value="ECO:0007669"/>
    <property type="project" value="InterPro"/>
</dbReference>
<reference evidence="4 6" key="3">
    <citation type="submission" date="2024-06" db="EMBL/GenBank/DDBJ databases">
        <title>Halorubrum miltondacostae sp. nov., a potential PHA producer isolated from an inland solar saltern in Rio Maior, Portugal.</title>
        <authorList>
            <person name="Albuquerque L."/>
            <person name="Viver T."/>
            <person name="Barroso C."/>
            <person name="Claudino R."/>
            <person name="Galvan M."/>
            <person name="Simoes G."/>
            <person name="Lobo Da Cunha A."/>
            <person name="Egas C."/>
        </authorList>
    </citation>
    <scope>NUCLEOTIDE SEQUENCE [LARGE SCALE GENOMIC DNA]</scope>
    <source>
        <strain evidence="4 6">DSM 18646</strain>
    </source>
</reference>
<dbReference type="EMBL" id="BAAADQ010000001">
    <property type="protein sequence ID" value="GAA0531212.1"/>
    <property type="molecule type" value="Genomic_DNA"/>
</dbReference>
<organism evidence="3 5">
    <name type="scientific">Halorubrum ejinorense</name>
    <dbReference type="NCBI Taxonomy" id="425309"/>
    <lineage>
        <taxon>Archaea</taxon>
        <taxon>Methanobacteriati</taxon>
        <taxon>Methanobacteriota</taxon>
        <taxon>Stenosarchaea group</taxon>
        <taxon>Halobacteria</taxon>
        <taxon>Halobacteriales</taxon>
        <taxon>Haloferacaceae</taxon>
        <taxon>Halorubrum</taxon>
    </lineage>
</organism>
<dbReference type="Gene3D" id="1.10.150.20">
    <property type="entry name" value="5' to 3' exonuclease, C-terminal subdomain"/>
    <property type="match status" value="1"/>
</dbReference>
<evidence type="ECO:0000259" key="2">
    <source>
        <dbReference type="Pfam" id="PF24158"/>
    </source>
</evidence>
<keyword evidence="6" id="KW-1185">Reference proteome</keyword>
<reference evidence="3" key="2">
    <citation type="submission" date="2023-12" db="EMBL/GenBank/DDBJ databases">
        <authorList>
            <person name="Sun Q."/>
            <person name="Inoue M."/>
        </authorList>
    </citation>
    <scope>NUCLEOTIDE SEQUENCE</scope>
    <source>
        <strain evidence="3">JCM 14265</strain>
    </source>
</reference>
<feature type="region of interest" description="Disordered" evidence="1">
    <location>
        <begin position="71"/>
        <end position="173"/>
    </location>
</feature>
<comment type="caution">
    <text evidence="3">The sequence shown here is derived from an EMBL/GenBank/DDBJ whole genome shotgun (WGS) entry which is preliminary data.</text>
</comment>